<dbReference type="PROSITE" id="PS50234">
    <property type="entry name" value="VWFA"/>
    <property type="match status" value="1"/>
</dbReference>
<evidence type="ECO:0000313" key="6">
    <source>
        <dbReference type="Proteomes" id="UP000749559"/>
    </source>
</evidence>
<gene>
    <name evidence="5" type="ORF">OFUS_LOCUS23354</name>
</gene>
<dbReference type="SMART" id="SM00327">
    <property type="entry name" value="VWA"/>
    <property type="match status" value="1"/>
</dbReference>
<protein>
    <submittedName>
        <fullName evidence="5">Uncharacterized protein</fullName>
    </submittedName>
</protein>
<comment type="subcellular location">
    <subcellularLocation>
        <location evidence="1">Secreted</location>
    </subcellularLocation>
</comment>
<dbReference type="SUPFAM" id="SSF53300">
    <property type="entry name" value="vWA-like"/>
    <property type="match status" value="1"/>
</dbReference>
<evidence type="ECO:0000256" key="2">
    <source>
        <dbReference type="ARBA" id="ARBA00022525"/>
    </source>
</evidence>
<accession>A0A8J1TBT6</accession>
<dbReference type="Gene3D" id="3.40.50.410">
    <property type="entry name" value="von Willebrand factor, type A domain"/>
    <property type="match status" value="1"/>
</dbReference>
<dbReference type="GO" id="GO:0005737">
    <property type="term" value="C:cytoplasm"/>
    <property type="evidence" value="ECO:0007669"/>
    <property type="project" value="TreeGrafter"/>
</dbReference>
<dbReference type="Pfam" id="PF25106">
    <property type="entry name" value="VWA_4"/>
    <property type="match status" value="1"/>
</dbReference>
<evidence type="ECO:0000256" key="1">
    <source>
        <dbReference type="ARBA" id="ARBA00004613"/>
    </source>
</evidence>
<feature type="region of interest" description="Disordered" evidence="4">
    <location>
        <begin position="342"/>
        <end position="448"/>
    </location>
</feature>
<proteinExistence type="predicted"/>
<dbReference type="InterPro" id="IPR002035">
    <property type="entry name" value="VWF_A"/>
</dbReference>
<dbReference type="PANTHER" id="PTHR47763:SF1">
    <property type="entry name" value="DUF659 DOMAIN-CONTAINING PROTEIN"/>
    <property type="match status" value="1"/>
</dbReference>
<dbReference type="PANTHER" id="PTHR47763">
    <property type="entry name" value="ALPHA-PROTEIN KINASE VWKA"/>
    <property type="match status" value="1"/>
</dbReference>
<comment type="caution">
    <text evidence="5">The sequence shown here is derived from an EMBL/GenBank/DDBJ whole genome shotgun (WGS) entry which is preliminary data.</text>
</comment>
<dbReference type="AlphaFoldDB" id="A0A8J1TBT6"/>
<dbReference type="Proteomes" id="UP000749559">
    <property type="component" value="Unassembled WGS sequence"/>
</dbReference>
<feature type="compositionally biased region" description="Acidic residues" evidence="4">
    <location>
        <begin position="416"/>
        <end position="433"/>
    </location>
</feature>
<dbReference type="GO" id="GO:0004674">
    <property type="term" value="F:protein serine/threonine kinase activity"/>
    <property type="evidence" value="ECO:0007669"/>
    <property type="project" value="TreeGrafter"/>
</dbReference>
<keyword evidence="6" id="KW-1185">Reference proteome</keyword>
<dbReference type="OrthoDB" id="301415at2759"/>
<organism evidence="5 6">
    <name type="scientific">Owenia fusiformis</name>
    <name type="common">Polychaete worm</name>
    <dbReference type="NCBI Taxonomy" id="6347"/>
    <lineage>
        <taxon>Eukaryota</taxon>
        <taxon>Metazoa</taxon>
        <taxon>Spiralia</taxon>
        <taxon>Lophotrochozoa</taxon>
        <taxon>Annelida</taxon>
        <taxon>Polychaeta</taxon>
        <taxon>Sedentaria</taxon>
        <taxon>Canalipalpata</taxon>
        <taxon>Sabellida</taxon>
        <taxon>Oweniida</taxon>
        <taxon>Oweniidae</taxon>
        <taxon>Owenia</taxon>
    </lineage>
</organism>
<keyword evidence="2" id="KW-0964">Secreted</keyword>
<evidence type="ECO:0000313" key="5">
    <source>
        <dbReference type="EMBL" id="CAH1799329.1"/>
    </source>
</evidence>
<dbReference type="InterPro" id="IPR056861">
    <property type="entry name" value="HMCN1-like_VWA"/>
</dbReference>
<evidence type="ECO:0000256" key="3">
    <source>
        <dbReference type="ARBA" id="ARBA00022729"/>
    </source>
</evidence>
<dbReference type="CDD" id="cd00198">
    <property type="entry name" value="vWFA"/>
    <property type="match status" value="1"/>
</dbReference>
<dbReference type="InterPro" id="IPR036465">
    <property type="entry name" value="vWFA_dom_sf"/>
</dbReference>
<name>A0A8J1TBT6_OWEFU</name>
<evidence type="ECO:0000256" key="4">
    <source>
        <dbReference type="SAM" id="MobiDB-lite"/>
    </source>
</evidence>
<keyword evidence="3" id="KW-0732">Signal</keyword>
<sequence length="477" mass="51715">MSEIQVEKVDQPDLAKHDSSVLDLAFAMDCTGSMSSYIRSAQRSIHKIVEEIVAKEQSDINLALVEYRDHPPQDSSFVTRPHDFTNKVGKMKGWLDDCSASGGGDGPEAVADALHQVLKLSWRDEATKICVFIADAPPHGLQKSRDGFPKGCPDGLDPMTITHQLAEKGVTIYMVGCEPAINRHRDFFMAIAHLTGGQYVPLRNAELLAQVIIGGAQEEISLQKLMEDVNIEVVQEYEAAGGEGAIDEEELSAKVYKKMQSKGAKTRQLRSHNAALPEANMKSKMYSKFTNMDDLRMNYEEGKEEGGMGAECFDCAPVPIATSMMEEAELFSMDDAYMSNVGNIDGMSAPPRPPRMSAPAPRGRGGSSAPPQGERPKKLLSASPAAGRPSSSGGGGIMTGISNFSKAASKSKMVEAEVEIADGDEEGEDDIECTDSAPPPSAASKVEENYGMVDQSLDYQQTKRMVQRSIVTRKLKK</sequence>
<dbReference type="InterPro" id="IPR052969">
    <property type="entry name" value="Thr-specific_kinase-like"/>
</dbReference>
<feature type="compositionally biased region" description="Low complexity" evidence="4">
    <location>
        <begin position="381"/>
        <end position="391"/>
    </location>
</feature>
<dbReference type="EMBL" id="CAIIXF020000011">
    <property type="protein sequence ID" value="CAH1799329.1"/>
    <property type="molecule type" value="Genomic_DNA"/>
</dbReference>
<reference evidence="5" key="1">
    <citation type="submission" date="2022-03" db="EMBL/GenBank/DDBJ databases">
        <authorList>
            <person name="Martin C."/>
        </authorList>
    </citation>
    <scope>NUCLEOTIDE SEQUENCE</scope>
</reference>